<protein>
    <submittedName>
        <fullName evidence="2">Uncharacterized protein</fullName>
    </submittedName>
</protein>
<proteinExistence type="predicted"/>
<keyword evidence="1" id="KW-0732">Signal</keyword>
<gene>
    <name evidence="2" type="ORF">ACFOOG_01755</name>
</gene>
<evidence type="ECO:0000313" key="2">
    <source>
        <dbReference type="EMBL" id="MFC3851544.1"/>
    </source>
</evidence>
<accession>A0ABV7ZTJ0</accession>
<dbReference type="RefSeq" id="WP_380692735.1">
    <property type="nucleotide sequence ID" value="NZ_JBHRYR010000002.1"/>
</dbReference>
<dbReference type="Proteomes" id="UP001595617">
    <property type="component" value="Unassembled WGS sequence"/>
</dbReference>
<evidence type="ECO:0000313" key="3">
    <source>
        <dbReference type="Proteomes" id="UP001595617"/>
    </source>
</evidence>
<dbReference type="EMBL" id="JBHRYR010000002">
    <property type="protein sequence ID" value="MFC3851544.1"/>
    <property type="molecule type" value="Genomic_DNA"/>
</dbReference>
<name>A0ABV7ZTJ0_9GAMM</name>
<reference evidence="3" key="1">
    <citation type="journal article" date="2019" name="Int. J. Syst. Evol. Microbiol.">
        <title>The Global Catalogue of Microorganisms (GCM) 10K type strain sequencing project: providing services to taxonomists for standard genome sequencing and annotation.</title>
        <authorList>
            <consortium name="The Broad Institute Genomics Platform"/>
            <consortium name="The Broad Institute Genome Sequencing Center for Infectious Disease"/>
            <person name="Wu L."/>
            <person name="Ma J."/>
        </authorList>
    </citation>
    <scope>NUCLEOTIDE SEQUENCE [LARGE SCALE GENOMIC DNA]</scope>
    <source>
        <strain evidence="3">IBRC 10765</strain>
    </source>
</reference>
<feature type="chain" id="PRO_5046556106" evidence="1">
    <location>
        <begin position="19"/>
        <end position="143"/>
    </location>
</feature>
<sequence length="143" mass="16502">MRYVFACLLWFSALHTLADNYVYVGINDAAFTEDIYYGFGWGGPELYNELEWGTNRGQEQLAFYGKYDIPLWRDYVHALLGFGAVNFWEEGDGFWARLTPDVAVIKGGLGVRILGPTYVEGVVENSYFGPERARYNLQLRWKF</sequence>
<comment type="caution">
    <text evidence="2">The sequence shown here is derived from an EMBL/GenBank/DDBJ whole genome shotgun (WGS) entry which is preliminary data.</text>
</comment>
<evidence type="ECO:0000256" key="1">
    <source>
        <dbReference type="SAM" id="SignalP"/>
    </source>
</evidence>
<organism evidence="2 3">
    <name type="scientific">Saccharospirillum mangrovi</name>
    <dbReference type="NCBI Taxonomy" id="2161747"/>
    <lineage>
        <taxon>Bacteria</taxon>
        <taxon>Pseudomonadati</taxon>
        <taxon>Pseudomonadota</taxon>
        <taxon>Gammaproteobacteria</taxon>
        <taxon>Oceanospirillales</taxon>
        <taxon>Saccharospirillaceae</taxon>
        <taxon>Saccharospirillum</taxon>
    </lineage>
</organism>
<keyword evidence="3" id="KW-1185">Reference proteome</keyword>
<feature type="signal peptide" evidence="1">
    <location>
        <begin position="1"/>
        <end position="18"/>
    </location>
</feature>